<accession>A0A369APD7</accession>
<dbReference type="PANTHER" id="PTHR35149:SF1">
    <property type="entry name" value="DUF5655 DOMAIN-CONTAINING PROTEIN"/>
    <property type="match status" value="1"/>
</dbReference>
<dbReference type="RefSeq" id="WP_114299996.1">
    <property type="nucleotide sequence ID" value="NZ_QPJT01000037.1"/>
</dbReference>
<name>A0A369APD7_9FIRM</name>
<keyword evidence="5" id="KW-1185">Reference proteome</keyword>
<dbReference type="OrthoDB" id="9798761at2"/>
<evidence type="ECO:0000259" key="2">
    <source>
        <dbReference type="Pfam" id="PF07510"/>
    </source>
</evidence>
<organism evidence="4 5">
    <name type="scientific">Anaerobacterium chartisolvens</name>
    <dbReference type="NCBI Taxonomy" id="1297424"/>
    <lineage>
        <taxon>Bacteria</taxon>
        <taxon>Bacillati</taxon>
        <taxon>Bacillota</taxon>
        <taxon>Clostridia</taxon>
        <taxon>Eubacteriales</taxon>
        <taxon>Oscillospiraceae</taxon>
        <taxon>Anaerobacterium</taxon>
    </lineage>
</organism>
<dbReference type="InterPro" id="IPR025364">
    <property type="entry name" value="DUF4268"/>
</dbReference>
<feature type="domain" description="GmrSD restriction endonucleases N-terminal" evidence="1">
    <location>
        <begin position="10"/>
        <end position="253"/>
    </location>
</feature>
<dbReference type="Proteomes" id="UP000253034">
    <property type="component" value="Unassembled WGS sequence"/>
</dbReference>
<gene>
    <name evidence="4" type="ORF">DFR58_13730</name>
</gene>
<sequence length="982" mass="114754">MANELQSLSVLFQNRLFRIPDYQRGYAWKHGQLADFWEDLLNLHEDRYHYTGLLSLKAVSRKETQSWHNDEWLLNIGYKPFHVVDGQQRLTTFSILMNGITAFIKGLTENKDKSDEEIFVGYESLKDIKAKYVLRKRPPQNIVTTYLFGYETDNPSADYLKYKIFEEPFGGTVFETYYTKNLKYAKSFFAENLRAMYESDGIEGIERLYKKLTLQLMFNLHEIEDDYDVFVAFETMNNRGKKLTNLELLKNRLIYLTTLFDESQLDKTDKEQLRKNINDAWKEVYYQLGRNQDAPLSDDDFLRAHWITYFQYSRKRGDDYIRYLLGKFSAKNVFEKHTITISDHTADPLPGFDQDEEDDNADPIPEPEAVLVSKLDPKEINDYVNSLRYLAEYWYYSFFPNDSSTLTDGEKVWIDKLNRVGIGYFRPLVAVALTTETKTTPQERIELFQAIERFIFLAFRVGGFNASYKSSDYYNRARDILRGKSTLDSVAQDLNDTVNKDFPSLIANFMTRTDRRFDSGEGFHGWRDLRYFLYEYEYDKSTQNNLEKVDWNLFTKVEKDKVTIEHILPQTPTKWYWCNQFRLYSDNEIKMLSASLGNLLPLAQSINSSLQNDSFPDKKSPSAAGRRGYVNGSHSEIEVAKEQDWTAQNIFTRGLALLKFMESRWQVMLTEEQKMNLLHISFVKEVRTDVPELPEKASIINTNPADEESSRELVDRHYLRMDFWSNFVDYCKTIRRDGDIATRKPSSDDWYDVIIGSQNYHLFFQLVRKKILRIGIYVYRPEDFACLEQKKDEIEASYGSALDWYTSREKSTARRILHSIDADIHNTELYPQHFAWLVSQFDKLKDALHKIDDGSIFKTDEISENGVLTNKMTAVAYEVAKKVFSGSLGRTAGKDEITRRTGMNAGSAGDYITDFLAMMNGDKYTRTLNEYSTRYFIKHIREDYGETAFRKALAACKKHAEYYAALGHGRLAYVERIVGEYA</sequence>
<evidence type="ECO:0000259" key="3">
    <source>
        <dbReference type="Pfam" id="PF14088"/>
    </source>
</evidence>
<evidence type="ECO:0000259" key="1">
    <source>
        <dbReference type="Pfam" id="PF03235"/>
    </source>
</evidence>
<dbReference type="Pfam" id="PF03235">
    <property type="entry name" value="GmrSD_N"/>
    <property type="match status" value="1"/>
</dbReference>
<evidence type="ECO:0000313" key="4">
    <source>
        <dbReference type="EMBL" id="RCX09314.1"/>
    </source>
</evidence>
<reference evidence="4 5" key="1">
    <citation type="submission" date="2018-07" db="EMBL/GenBank/DDBJ databases">
        <title>Genomic Encyclopedia of Type Strains, Phase IV (KMG-IV): sequencing the most valuable type-strain genomes for metagenomic binning, comparative biology and taxonomic classification.</title>
        <authorList>
            <person name="Goeker M."/>
        </authorList>
    </citation>
    <scope>NUCLEOTIDE SEQUENCE [LARGE SCALE GENOMIC DNA]</scope>
    <source>
        <strain evidence="4 5">DSM 27016</strain>
    </source>
</reference>
<feature type="domain" description="DUF4268" evidence="3">
    <location>
        <begin position="719"/>
        <end position="850"/>
    </location>
</feature>
<feature type="domain" description="GmrSD restriction endonucleases C-terminal" evidence="2">
    <location>
        <begin position="526"/>
        <end position="659"/>
    </location>
</feature>
<proteinExistence type="predicted"/>
<dbReference type="EMBL" id="QPJT01000037">
    <property type="protein sequence ID" value="RCX09314.1"/>
    <property type="molecule type" value="Genomic_DNA"/>
</dbReference>
<protein>
    <submittedName>
        <fullName evidence="4">Uncharacterized protein DUF1524</fullName>
    </submittedName>
</protein>
<comment type="caution">
    <text evidence="4">The sequence shown here is derived from an EMBL/GenBank/DDBJ whole genome shotgun (WGS) entry which is preliminary data.</text>
</comment>
<dbReference type="PANTHER" id="PTHR35149">
    <property type="entry name" value="SLL5132 PROTEIN"/>
    <property type="match status" value="1"/>
</dbReference>
<evidence type="ECO:0000313" key="5">
    <source>
        <dbReference type="Proteomes" id="UP000253034"/>
    </source>
</evidence>
<dbReference type="InterPro" id="IPR004919">
    <property type="entry name" value="GmrSD_N"/>
</dbReference>
<dbReference type="AlphaFoldDB" id="A0A369APD7"/>
<dbReference type="Pfam" id="PF07510">
    <property type="entry name" value="GmrSD_C"/>
    <property type="match status" value="1"/>
</dbReference>
<dbReference type="InterPro" id="IPR011089">
    <property type="entry name" value="GmrSD_C"/>
</dbReference>
<dbReference type="Pfam" id="PF14088">
    <property type="entry name" value="DUF4268"/>
    <property type="match status" value="1"/>
</dbReference>